<keyword evidence="4" id="KW-1185">Reference proteome</keyword>
<dbReference type="PANTHER" id="PTHR34818:SF1">
    <property type="entry name" value="PROTEIN BLI-3"/>
    <property type="match status" value="1"/>
</dbReference>
<proteinExistence type="predicted"/>
<accession>A0A8E2EQ13</accession>
<dbReference type="Proteomes" id="UP000250140">
    <property type="component" value="Unassembled WGS sequence"/>
</dbReference>
<gene>
    <name evidence="3" type="ORF">AOQ84DRAFT_304051</name>
</gene>
<protein>
    <submittedName>
        <fullName evidence="3">Bli-3 protein</fullName>
    </submittedName>
</protein>
<feature type="compositionally biased region" description="Polar residues" evidence="1">
    <location>
        <begin position="1"/>
        <end position="11"/>
    </location>
</feature>
<dbReference type="EMBL" id="KV750880">
    <property type="protein sequence ID" value="OCL02776.1"/>
    <property type="molecule type" value="Genomic_DNA"/>
</dbReference>
<name>A0A8E2EQ13_9PEZI</name>
<evidence type="ECO:0000256" key="1">
    <source>
        <dbReference type="SAM" id="MobiDB-lite"/>
    </source>
</evidence>
<dbReference type="InterPro" id="IPR038725">
    <property type="entry name" value="YdaG_split_barrel_FMN-bd"/>
</dbReference>
<dbReference type="PANTHER" id="PTHR34818">
    <property type="entry name" value="PROTEIN BLI-3"/>
    <property type="match status" value="1"/>
</dbReference>
<evidence type="ECO:0000313" key="4">
    <source>
        <dbReference type="Proteomes" id="UP000250140"/>
    </source>
</evidence>
<dbReference type="AlphaFoldDB" id="A0A8E2EQ13"/>
<dbReference type="SUPFAM" id="SSF50475">
    <property type="entry name" value="FMN-binding split barrel"/>
    <property type="match status" value="1"/>
</dbReference>
<reference evidence="3 4" key="1">
    <citation type="journal article" date="2016" name="Nat. Commun.">
        <title>Ectomycorrhizal ecology is imprinted in the genome of the dominant symbiotic fungus Cenococcum geophilum.</title>
        <authorList>
            <consortium name="DOE Joint Genome Institute"/>
            <person name="Peter M."/>
            <person name="Kohler A."/>
            <person name="Ohm R.A."/>
            <person name="Kuo A."/>
            <person name="Krutzmann J."/>
            <person name="Morin E."/>
            <person name="Arend M."/>
            <person name="Barry K.W."/>
            <person name="Binder M."/>
            <person name="Choi C."/>
            <person name="Clum A."/>
            <person name="Copeland A."/>
            <person name="Grisel N."/>
            <person name="Haridas S."/>
            <person name="Kipfer T."/>
            <person name="LaButti K."/>
            <person name="Lindquist E."/>
            <person name="Lipzen A."/>
            <person name="Maire R."/>
            <person name="Meier B."/>
            <person name="Mihaltcheva S."/>
            <person name="Molinier V."/>
            <person name="Murat C."/>
            <person name="Poggeler S."/>
            <person name="Quandt C.A."/>
            <person name="Sperisen C."/>
            <person name="Tritt A."/>
            <person name="Tisserant E."/>
            <person name="Crous P.W."/>
            <person name="Henrissat B."/>
            <person name="Nehls U."/>
            <person name="Egli S."/>
            <person name="Spatafora J.W."/>
            <person name="Grigoriev I.V."/>
            <person name="Martin F.M."/>
        </authorList>
    </citation>
    <scope>NUCLEOTIDE SEQUENCE [LARGE SCALE GENOMIC DNA]</scope>
    <source>
        <strain evidence="3 4">CBS 207.34</strain>
    </source>
</reference>
<dbReference type="OrthoDB" id="434253at2759"/>
<dbReference type="InterPro" id="IPR012349">
    <property type="entry name" value="Split_barrel_FMN-bd"/>
</dbReference>
<feature type="compositionally biased region" description="Basic and acidic residues" evidence="1">
    <location>
        <begin position="14"/>
        <end position="24"/>
    </location>
</feature>
<dbReference type="Gene3D" id="2.30.110.10">
    <property type="entry name" value="Electron Transport, Fmn-binding Protein, Chain A"/>
    <property type="match status" value="1"/>
</dbReference>
<evidence type="ECO:0000259" key="2">
    <source>
        <dbReference type="Pfam" id="PF16242"/>
    </source>
</evidence>
<feature type="domain" description="General stress protein FMN-binding split barrel" evidence="2">
    <location>
        <begin position="28"/>
        <end position="185"/>
    </location>
</feature>
<dbReference type="InterPro" id="IPR052917">
    <property type="entry name" value="Stress-Dev_Protein"/>
</dbReference>
<organism evidence="3 4">
    <name type="scientific">Glonium stellatum</name>
    <dbReference type="NCBI Taxonomy" id="574774"/>
    <lineage>
        <taxon>Eukaryota</taxon>
        <taxon>Fungi</taxon>
        <taxon>Dikarya</taxon>
        <taxon>Ascomycota</taxon>
        <taxon>Pezizomycotina</taxon>
        <taxon>Dothideomycetes</taxon>
        <taxon>Pleosporomycetidae</taxon>
        <taxon>Gloniales</taxon>
        <taxon>Gloniaceae</taxon>
        <taxon>Glonium</taxon>
    </lineage>
</organism>
<evidence type="ECO:0000313" key="3">
    <source>
        <dbReference type="EMBL" id="OCL02776.1"/>
    </source>
</evidence>
<sequence length="217" mass="23666">MSYSNADTGSKQADPYKEKNHENPSLKEKVEDLVAFVDKCKFCMMTTRVESSGLLASRCMALAAKESNGVDLLFHANSESGKTDDLASDSDINLSFLTPTGEWASISGKASIETDRDIVKKYYSPALKAWIGDLGDGKHDGGPDDPRICIIRVKAVTTQYAISKRSVVGAFVELAKGITTGEAPNVNRLRQLSEEELAQCELFVFPANLEGQRLILI</sequence>
<feature type="region of interest" description="Disordered" evidence="1">
    <location>
        <begin position="1"/>
        <end position="24"/>
    </location>
</feature>
<dbReference type="Pfam" id="PF16242">
    <property type="entry name" value="Pyrid_ox_like"/>
    <property type="match status" value="1"/>
</dbReference>